<protein>
    <submittedName>
        <fullName evidence="2">Uncharacterized protein</fullName>
    </submittedName>
</protein>
<feature type="signal peptide" evidence="1">
    <location>
        <begin position="1"/>
        <end position="26"/>
    </location>
</feature>
<evidence type="ECO:0000313" key="2">
    <source>
        <dbReference type="EMBL" id="TVU31619.1"/>
    </source>
</evidence>
<proteinExistence type="predicted"/>
<reference evidence="2 3" key="1">
    <citation type="journal article" date="2019" name="Sci. Rep.">
        <title>A high-quality genome of Eragrostis curvula grass provides insights into Poaceae evolution and supports new strategies to enhance forage quality.</title>
        <authorList>
            <person name="Carballo J."/>
            <person name="Santos B.A.C.M."/>
            <person name="Zappacosta D."/>
            <person name="Garbus I."/>
            <person name="Selva J.P."/>
            <person name="Gallo C.A."/>
            <person name="Diaz A."/>
            <person name="Albertini E."/>
            <person name="Caccamo M."/>
            <person name="Echenique V."/>
        </authorList>
    </citation>
    <scope>NUCLEOTIDE SEQUENCE [LARGE SCALE GENOMIC DNA]</scope>
    <source>
        <strain evidence="3">cv. Victoria</strain>
        <tissue evidence="2">Leaf</tissue>
    </source>
</reference>
<feature type="chain" id="PRO_5023879872" evidence="1">
    <location>
        <begin position="27"/>
        <end position="78"/>
    </location>
</feature>
<organism evidence="2 3">
    <name type="scientific">Eragrostis curvula</name>
    <name type="common">weeping love grass</name>
    <dbReference type="NCBI Taxonomy" id="38414"/>
    <lineage>
        <taxon>Eukaryota</taxon>
        <taxon>Viridiplantae</taxon>
        <taxon>Streptophyta</taxon>
        <taxon>Embryophyta</taxon>
        <taxon>Tracheophyta</taxon>
        <taxon>Spermatophyta</taxon>
        <taxon>Magnoliopsida</taxon>
        <taxon>Liliopsida</taxon>
        <taxon>Poales</taxon>
        <taxon>Poaceae</taxon>
        <taxon>PACMAD clade</taxon>
        <taxon>Chloridoideae</taxon>
        <taxon>Eragrostideae</taxon>
        <taxon>Eragrostidinae</taxon>
        <taxon>Eragrostis</taxon>
    </lineage>
</organism>
<dbReference type="Proteomes" id="UP000324897">
    <property type="component" value="Chromosome 1"/>
</dbReference>
<dbReference type="Gramene" id="TVU31619">
    <property type="protein sequence ID" value="TVU31619"/>
    <property type="gene ID" value="EJB05_23314"/>
</dbReference>
<sequence>MGKHQPALPLCRVFLTALLVVSALHAVPAEAGRALGEAAGAGSGALIPGYTPSVPRGQPYTGRGCTSAYRCLPPAGAP</sequence>
<dbReference type="OrthoDB" id="664245at2759"/>
<keyword evidence="3" id="KW-1185">Reference proteome</keyword>
<dbReference type="AlphaFoldDB" id="A0A5J9V666"/>
<accession>A0A5J9V666</accession>
<comment type="caution">
    <text evidence="2">The sequence shown here is derived from an EMBL/GenBank/DDBJ whole genome shotgun (WGS) entry which is preliminary data.</text>
</comment>
<name>A0A5J9V666_9POAL</name>
<gene>
    <name evidence="2" type="ORF">EJB05_23314</name>
</gene>
<evidence type="ECO:0000256" key="1">
    <source>
        <dbReference type="SAM" id="SignalP"/>
    </source>
</evidence>
<keyword evidence="1" id="KW-0732">Signal</keyword>
<evidence type="ECO:0000313" key="3">
    <source>
        <dbReference type="Proteomes" id="UP000324897"/>
    </source>
</evidence>
<dbReference type="EMBL" id="RWGY01000011">
    <property type="protein sequence ID" value="TVU31619.1"/>
    <property type="molecule type" value="Genomic_DNA"/>
</dbReference>